<dbReference type="RefSeq" id="WP_141851846.1">
    <property type="nucleotide sequence ID" value="NZ_BAAAKA010000008.1"/>
</dbReference>
<keyword evidence="3" id="KW-1185">Reference proteome</keyword>
<accession>A0A542ELM2</accession>
<dbReference type="AlphaFoldDB" id="A0A542ELM2"/>
<dbReference type="OrthoDB" id="5240834at2"/>
<feature type="transmembrane region" description="Helical" evidence="1">
    <location>
        <begin position="112"/>
        <end position="132"/>
    </location>
</feature>
<organism evidence="2 3">
    <name type="scientific">Kribbella jejuensis</name>
    <dbReference type="NCBI Taxonomy" id="236068"/>
    <lineage>
        <taxon>Bacteria</taxon>
        <taxon>Bacillati</taxon>
        <taxon>Actinomycetota</taxon>
        <taxon>Actinomycetes</taxon>
        <taxon>Propionibacteriales</taxon>
        <taxon>Kribbellaceae</taxon>
        <taxon>Kribbella</taxon>
    </lineage>
</organism>
<dbReference type="Pfam" id="PF09852">
    <property type="entry name" value="DUF2079"/>
    <property type="match status" value="1"/>
</dbReference>
<dbReference type="InterPro" id="IPR018650">
    <property type="entry name" value="STSV1_Orf64"/>
</dbReference>
<evidence type="ECO:0000313" key="2">
    <source>
        <dbReference type="EMBL" id="TQJ16247.1"/>
    </source>
</evidence>
<sequence length="469" mass="50782">MLISADRASPRHRFGRGLAAIADHRTGALPSAVLAGTFAAAYTWFALQRHWSYRSGGFDLGIFDQAVRSYAEGRLPVSTIRDPHLILLGDHFHPILIVLAPFYRLFPSAETLLVAQALLFGLSVFPITRLACTTLGSRIGLIIGSCYGLSWGLLNAITFDFHEIAFAVPLIAFALPELLHGRPGRAVAIAAPLVLVKEDLGLTLAVLGLLIALRRETRRLGLLTAAGGTAASLLSVFVIIPAFSAYGNYRYLGKGGLRPPEAALAGDFLSPGKLHLVLLLLLPTLFLALRSPLVLLLAPTLAWRLGSTYILYWIPTFHYDAVLMPILFCALVHGLVLLRPHWLGRNRRAVLPAISAALAATCLTLFFQSSAADGPGHRSEFTAAADRLIAKIPDGATVSTTDRIAPHLSSRTDVYLLNAHHPTEWTLAPYDDPQLAPRPGDVVVRDGDLVLLRHSTPQNSEGGTWNRSR</sequence>
<feature type="transmembrane region" description="Helical" evidence="1">
    <location>
        <begin position="263"/>
        <end position="286"/>
    </location>
</feature>
<gene>
    <name evidence="2" type="ORF">FB475_0338</name>
</gene>
<proteinExistence type="predicted"/>
<comment type="caution">
    <text evidence="2">The sequence shown here is derived from an EMBL/GenBank/DDBJ whole genome shotgun (WGS) entry which is preliminary data.</text>
</comment>
<name>A0A542ELM2_9ACTN</name>
<feature type="transmembrane region" description="Helical" evidence="1">
    <location>
        <begin position="293"/>
        <end position="315"/>
    </location>
</feature>
<dbReference type="EMBL" id="VFMM01000001">
    <property type="protein sequence ID" value="TQJ16247.1"/>
    <property type="molecule type" value="Genomic_DNA"/>
</dbReference>
<feature type="transmembrane region" description="Helical" evidence="1">
    <location>
        <begin position="321"/>
        <end position="338"/>
    </location>
</feature>
<feature type="transmembrane region" description="Helical" evidence="1">
    <location>
        <begin position="187"/>
        <end position="213"/>
    </location>
</feature>
<feature type="transmembrane region" description="Helical" evidence="1">
    <location>
        <begin position="350"/>
        <end position="367"/>
    </location>
</feature>
<keyword evidence="1" id="KW-1133">Transmembrane helix</keyword>
<feature type="transmembrane region" description="Helical" evidence="1">
    <location>
        <begin position="220"/>
        <end position="243"/>
    </location>
</feature>
<feature type="transmembrane region" description="Helical" evidence="1">
    <location>
        <begin position="28"/>
        <end position="47"/>
    </location>
</feature>
<keyword evidence="1" id="KW-0812">Transmembrane</keyword>
<reference evidence="2 3" key="1">
    <citation type="submission" date="2019-06" db="EMBL/GenBank/DDBJ databases">
        <title>Sequencing the genomes of 1000 actinobacteria strains.</title>
        <authorList>
            <person name="Klenk H.-P."/>
        </authorList>
    </citation>
    <scope>NUCLEOTIDE SEQUENCE [LARGE SCALE GENOMIC DNA]</scope>
    <source>
        <strain evidence="2 3">DSM 17305</strain>
    </source>
</reference>
<evidence type="ECO:0000256" key="1">
    <source>
        <dbReference type="SAM" id="Phobius"/>
    </source>
</evidence>
<dbReference type="Proteomes" id="UP000316298">
    <property type="component" value="Unassembled WGS sequence"/>
</dbReference>
<evidence type="ECO:0000313" key="3">
    <source>
        <dbReference type="Proteomes" id="UP000316298"/>
    </source>
</evidence>
<protein>
    <submittedName>
        <fullName evidence="2">Putative membrane protein</fullName>
    </submittedName>
</protein>
<keyword evidence="1" id="KW-0472">Membrane</keyword>